<evidence type="ECO:0000313" key="2">
    <source>
        <dbReference type="Proteomes" id="UP001478862"/>
    </source>
</evidence>
<proteinExistence type="predicted"/>
<accession>A0ABV1MRU3</accession>
<name>A0ABV1MRU3_9BACI</name>
<protein>
    <submittedName>
        <fullName evidence="1">Uncharacterized protein</fullName>
    </submittedName>
</protein>
<comment type="caution">
    <text evidence="1">The sequence shown here is derived from an EMBL/GenBank/DDBJ whole genome shotgun (WGS) entry which is preliminary data.</text>
</comment>
<sequence>MKLKDIDCELLSEKEKEIINFVSKHKYNKLIYTEELLNLIHVKYEIKEKLNGISSNKYHGYICVYNDDTIIAILEFDNLTIDEDAKKYNYKNIPRIMLTHHWKTEVHYALYECLLKFLPDNIRLKNLIRIFNK</sequence>
<reference evidence="1 2" key="1">
    <citation type="submission" date="2024-06" db="EMBL/GenBank/DDBJ databases">
        <title>Lysinibacillus zambalefons sp. nov., a Novel Firmicute Isolated from the Poon Bato Zambales Hyperalkaline Spring.</title>
        <authorList>
            <person name="Aja J.A."/>
            <person name="Lazaro J.E.H."/>
            <person name="Llorin L.D."/>
            <person name="Lim K.R."/>
            <person name="Teodosio J."/>
            <person name="Dalisay D.S."/>
        </authorList>
    </citation>
    <scope>NUCLEOTIDE SEQUENCE [LARGE SCALE GENOMIC DNA]</scope>
    <source>
        <strain evidence="1 2">M3</strain>
    </source>
</reference>
<organism evidence="1 2">
    <name type="scientific">Lysinibacillus zambalensis</name>
    <dbReference type="NCBI Taxonomy" id="3160866"/>
    <lineage>
        <taxon>Bacteria</taxon>
        <taxon>Bacillati</taxon>
        <taxon>Bacillota</taxon>
        <taxon>Bacilli</taxon>
        <taxon>Bacillales</taxon>
        <taxon>Bacillaceae</taxon>
        <taxon>Lysinibacillus</taxon>
    </lineage>
</organism>
<keyword evidence="2" id="KW-1185">Reference proteome</keyword>
<evidence type="ECO:0000313" key="1">
    <source>
        <dbReference type="EMBL" id="MEQ6355232.1"/>
    </source>
</evidence>
<dbReference type="Proteomes" id="UP001478862">
    <property type="component" value="Unassembled WGS sequence"/>
</dbReference>
<gene>
    <name evidence="1" type="ORF">ABNX05_11440</name>
</gene>
<dbReference type="RefSeq" id="WP_349659861.1">
    <property type="nucleotide sequence ID" value="NZ_JBEGDG010000007.1"/>
</dbReference>
<dbReference type="EMBL" id="JBEGDG010000007">
    <property type="protein sequence ID" value="MEQ6355232.1"/>
    <property type="molecule type" value="Genomic_DNA"/>
</dbReference>